<dbReference type="CDD" id="cd00074">
    <property type="entry name" value="HFD_H2A"/>
    <property type="match status" value="1"/>
</dbReference>
<dbReference type="GO" id="GO:0005634">
    <property type="term" value="C:nucleus"/>
    <property type="evidence" value="ECO:0007669"/>
    <property type="project" value="UniProtKB-SubCell"/>
</dbReference>
<organism evidence="17 18">
    <name type="scientific">Ambrosiozyma monospora</name>
    <name type="common">Yeast</name>
    <name type="synonym">Endomycopsis monosporus</name>
    <dbReference type="NCBI Taxonomy" id="43982"/>
    <lineage>
        <taxon>Eukaryota</taxon>
        <taxon>Fungi</taxon>
        <taxon>Dikarya</taxon>
        <taxon>Ascomycota</taxon>
        <taxon>Saccharomycotina</taxon>
        <taxon>Pichiomycetes</taxon>
        <taxon>Pichiales</taxon>
        <taxon>Pichiaceae</taxon>
        <taxon>Ambrosiozyma</taxon>
    </lineage>
</organism>
<evidence type="ECO:0000256" key="4">
    <source>
        <dbReference type="ARBA" id="ARBA00010691"/>
    </source>
</evidence>
<dbReference type="SMART" id="SM00414">
    <property type="entry name" value="H2A"/>
    <property type="match status" value="1"/>
</dbReference>
<dbReference type="InterPro" id="IPR009072">
    <property type="entry name" value="Histone-fold"/>
</dbReference>
<keyword evidence="5 13" id="KW-0158">Chromosome</keyword>
<dbReference type="AlphaFoldDB" id="A0A9W6YXS6"/>
<evidence type="ECO:0000256" key="7">
    <source>
        <dbReference type="ARBA" id="ARBA00022763"/>
    </source>
</evidence>
<evidence type="ECO:0000256" key="5">
    <source>
        <dbReference type="ARBA" id="ARBA00022454"/>
    </source>
</evidence>
<evidence type="ECO:0000256" key="1">
    <source>
        <dbReference type="ARBA" id="ARBA00002867"/>
    </source>
</evidence>
<evidence type="ECO:0000256" key="9">
    <source>
        <dbReference type="ARBA" id="ARBA00023125"/>
    </source>
</evidence>
<feature type="region of interest" description="Disordered" evidence="14">
    <location>
        <begin position="1"/>
        <end position="23"/>
    </location>
</feature>
<keyword evidence="6" id="KW-0488">Methylation</keyword>
<sequence length="181" mass="19288">MSGGKGGKAGSSQKASTSRSSKAGLTFPVGRIHRLLRKGNYAQRVGSGAPVYLTAVLEYLAAEILELAGNAARDNKKTRIIPRHLQLAIRNDEELNKLLGHVTIAQGGVLPNIHQNLLPKKSAKILNLLRDGQDAIQKRLGNDEKKEETPEPGVKSAASAPVDASQSPKKDATAKDSPETK</sequence>
<feature type="region of interest" description="Disordered" evidence="14">
    <location>
        <begin position="137"/>
        <end position="181"/>
    </location>
</feature>
<dbReference type="GO" id="GO:0006281">
    <property type="term" value="P:DNA repair"/>
    <property type="evidence" value="ECO:0007669"/>
    <property type="project" value="UniProtKB-KW"/>
</dbReference>
<comment type="subunit">
    <text evidence="13">The nucleosome is a histone octamer containing two molecules each of H2A, H2B, H3 and H4 assembled in one H3-H4 heterotetramer and two H2A-H2B heterodimers. The octamer wraps approximately 147 bp of DNA.</text>
</comment>
<comment type="function">
    <text evidence="1">Core component of nucleosome which plays a central role in DNA double strand break (DSB) repair. Nucleosomes wrap and compact DNA into chromatin, limiting DNA accessibility to the cellular machineries which require DNA as a template. Histones thereby play a central role in transcription regulation, DNA repair, DNA replication and chromosomal stability. DNA accessibility is regulated via a complex set of post-translational modifications of histones, also called histone code, and nucleosome remodeling.</text>
</comment>
<evidence type="ECO:0000256" key="3">
    <source>
        <dbReference type="ARBA" id="ARBA00004286"/>
    </source>
</evidence>
<feature type="domain" description="Core Histone H2A/H2B/H3" evidence="15">
    <location>
        <begin position="8"/>
        <end position="90"/>
    </location>
</feature>
<feature type="compositionally biased region" description="Basic and acidic residues" evidence="14">
    <location>
        <begin position="137"/>
        <end position="149"/>
    </location>
</feature>
<dbReference type="Pfam" id="PF16211">
    <property type="entry name" value="Histone_H2A_C"/>
    <property type="match status" value="1"/>
</dbReference>
<evidence type="ECO:0000256" key="6">
    <source>
        <dbReference type="ARBA" id="ARBA00022481"/>
    </source>
</evidence>
<comment type="caution">
    <text evidence="17">The sequence shown here is derived from an EMBL/GenBank/DDBJ whole genome shotgun (WGS) entry which is preliminary data.</text>
</comment>
<feature type="domain" description="Histone H2A C-terminal" evidence="16">
    <location>
        <begin position="93"/>
        <end position="124"/>
    </location>
</feature>
<dbReference type="Gene3D" id="1.10.20.10">
    <property type="entry name" value="Histone, subunit A"/>
    <property type="match status" value="1"/>
</dbReference>
<evidence type="ECO:0000256" key="11">
    <source>
        <dbReference type="ARBA" id="ARBA00023242"/>
    </source>
</evidence>
<evidence type="ECO:0000256" key="14">
    <source>
        <dbReference type="SAM" id="MobiDB-lite"/>
    </source>
</evidence>
<accession>A0A9W6YXS6</accession>
<dbReference type="InterPro" id="IPR032454">
    <property type="entry name" value="Histone_H2A_C"/>
</dbReference>
<evidence type="ECO:0000259" key="15">
    <source>
        <dbReference type="Pfam" id="PF00125"/>
    </source>
</evidence>
<dbReference type="PRINTS" id="PR00620">
    <property type="entry name" value="HISTONEH2A"/>
</dbReference>
<dbReference type="GO" id="GO:0030527">
    <property type="term" value="F:structural constituent of chromatin"/>
    <property type="evidence" value="ECO:0007669"/>
    <property type="project" value="InterPro"/>
</dbReference>
<dbReference type="GO" id="GO:0000786">
    <property type="term" value="C:nucleosome"/>
    <property type="evidence" value="ECO:0007669"/>
    <property type="project" value="UniProtKB-KW"/>
</dbReference>
<comment type="similarity">
    <text evidence="4 13">Belongs to the histone H2A family.</text>
</comment>
<dbReference type="Proteomes" id="UP001165063">
    <property type="component" value="Unassembled WGS sequence"/>
</dbReference>
<keyword evidence="12 13" id="KW-0544">Nucleosome core</keyword>
<evidence type="ECO:0000256" key="8">
    <source>
        <dbReference type="ARBA" id="ARBA00022990"/>
    </source>
</evidence>
<dbReference type="GO" id="GO:0046982">
    <property type="term" value="F:protein heterodimerization activity"/>
    <property type="evidence" value="ECO:0007669"/>
    <property type="project" value="InterPro"/>
</dbReference>
<evidence type="ECO:0000313" key="17">
    <source>
        <dbReference type="EMBL" id="GMG35586.1"/>
    </source>
</evidence>
<dbReference type="InterPro" id="IPR002119">
    <property type="entry name" value="Histone_H2A"/>
</dbReference>
<dbReference type="PROSITE" id="PS00046">
    <property type="entry name" value="HISTONE_H2A"/>
    <property type="match status" value="1"/>
</dbReference>
<evidence type="ECO:0000256" key="12">
    <source>
        <dbReference type="ARBA" id="ARBA00023269"/>
    </source>
</evidence>
<feature type="compositionally biased region" description="Low complexity" evidence="14">
    <location>
        <begin position="10"/>
        <end position="23"/>
    </location>
</feature>
<dbReference type="OrthoDB" id="9421954at2759"/>
<gene>
    <name evidence="17" type="ORF">Amon01_000456000</name>
</gene>
<name>A0A9W6YXS6_AMBMO</name>
<keyword evidence="18" id="KW-1185">Reference proteome</keyword>
<evidence type="ECO:0000256" key="2">
    <source>
        <dbReference type="ARBA" id="ARBA00004123"/>
    </source>
</evidence>
<feature type="compositionally biased region" description="Basic and acidic residues" evidence="14">
    <location>
        <begin position="168"/>
        <end position="181"/>
    </location>
</feature>
<keyword evidence="9 13" id="KW-0238">DNA-binding</keyword>
<keyword evidence="8" id="KW-0007">Acetylation</keyword>
<protein>
    <recommendedName>
        <fullName evidence="13">Histone H2A</fullName>
    </recommendedName>
</protein>
<keyword evidence="10" id="KW-0234">DNA repair</keyword>
<proteinExistence type="inferred from homology"/>
<dbReference type="InterPro" id="IPR032458">
    <property type="entry name" value="Histone_H2A_CS"/>
</dbReference>
<dbReference type="FunFam" id="1.10.20.10:FF:000008">
    <property type="entry name" value="Histone H2A"/>
    <property type="match status" value="1"/>
</dbReference>
<keyword evidence="11 13" id="KW-0539">Nucleus</keyword>
<dbReference type="InterPro" id="IPR007125">
    <property type="entry name" value="H2A/H2B/H3"/>
</dbReference>
<dbReference type="GO" id="GO:0003677">
    <property type="term" value="F:DNA binding"/>
    <property type="evidence" value="ECO:0007669"/>
    <property type="project" value="UniProtKB-KW"/>
</dbReference>
<dbReference type="PANTHER" id="PTHR23430">
    <property type="entry name" value="HISTONE H2A"/>
    <property type="match status" value="1"/>
</dbReference>
<dbReference type="Pfam" id="PF00125">
    <property type="entry name" value="Histone"/>
    <property type="match status" value="1"/>
</dbReference>
<evidence type="ECO:0000313" key="18">
    <source>
        <dbReference type="Proteomes" id="UP001165063"/>
    </source>
</evidence>
<dbReference type="SUPFAM" id="SSF47113">
    <property type="entry name" value="Histone-fold"/>
    <property type="match status" value="1"/>
</dbReference>
<reference evidence="17" key="1">
    <citation type="submission" date="2023-04" db="EMBL/GenBank/DDBJ databases">
        <title>Ambrosiozyma monospora NBRC 1965.</title>
        <authorList>
            <person name="Ichikawa N."/>
            <person name="Sato H."/>
            <person name="Tonouchi N."/>
        </authorList>
    </citation>
    <scope>NUCLEOTIDE SEQUENCE</scope>
    <source>
        <strain evidence="17">NBRC 1965</strain>
    </source>
</reference>
<keyword evidence="7" id="KW-0227">DNA damage</keyword>
<comment type="subcellular location">
    <subcellularLocation>
        <location evidence="3">Chromosome</location>
    </subcellularLocation>
    <subcellularLocation>
        <location evidence="2 13">Nucleus</location>
    </subcellularLocation>
</comment>
<evidence type="ECO:0000259" key="16">
    <source>
        <dbReference type="Pfam" id="PF16211"/>
    </source>
</evidence>
<dbReference type="EMBL" id="BSXU01002228">
    <property type="protein sequence ID" value="GMG35586.1"/>
    <property type="molecule type" value="Genomic_DNA"/>
</dbReference>
<evidence type="ECO:0000256" key="10">
    <source>
        <dbReference type="ARBA" id="ARBA00023204"/>
    </source>
</evidence>
<evidence type="ECO:0000256" key="13">
    <source>
        <dbReference type="RuleBase" id="RU003767"/>
    </source>
</evidence>